<dbReference type="AlphaFoldDB" id="A0A9P1CPZ4"/>
<sequence>MGLGPVEAVAQQCGEEESKASYNIFWIWITFGLLFGVMILVFTALWRRWKAVVKELEYAQTQLGDHYEYAAWLCERLDGLAWITPSIETLGETVDANAERLAAHEADTRTFDPQIFQAAILEVAEATKAAVRLAQSVQQEELDMSFLEDMVAEEDAYVAEQAKRIDGLVFRCNEIQKNMDDSAAEASDRITEVSNELSMTHDYTTGLHYSIVEHGGFLRNGLGLSREQWSHLNVLERANLVSSRTMGSVEYMRLVRQRVTPVGVADETDEAGNGDANESAESAHDEPMDDAETQTDGQPGSGFHTVEGMLEFLKREHNACLDRSEFWDANSIQNTILRFLDDVRLDAAEGMVPNCRAKISSLFSNLADQAADQGRWDSADRYTAISGNYDD</sequence>
<organism evidence="3">
    <name type="scientific">Cladocopium goreaui</name>
    <dbReference type="NCBI Taxonomy" id="2562237"/>
    <lineage>
        <taxon>Eukaryota</taxon>
        <taxon>Sar</taxon>
        <taxon>Alveolata</taxon>
        <taxon>Dinophyceae</taxon>
        <taxon>Suessiales</taxon>
        <taxon>Symbiodiniaceae</taxon>
        <taxon>Cladocopium</taxon>
    </lineage>
</organism>
<evidence type="ECO:0000256" key="1">
    <source>
        <dbReference type="SAM" id="MobiDB-lite"/>
    </source>
</evidence>
<dbReference type="EMBL" id="CAMXCT020002175">
    <property type="protein sequence ID" value="CAL1149584.1"/>
    <property type="molecule type" value="Genomic_DNA"/>
</dbReference>
<gene>
    <name evidence="3" type="ORF">C1SCF055_LOCUS22704</name>
</gene>
<dbReference type="EMBL" id="CAMXCT030002175">
    <property type="protein sequence ID" value="CAL4783521.1"/>
    <property type="molecule type" value="Genomic_DNA"/>
</dbReference>
<dbReference type="Proteomes" id="UP001152797">
    <property type="component" value="Unassembled WGS sequence"/>
</dbReference>
<evidence type="ECO:0000313" key="4">
    <source>
        <dbReference type="EMBL" id="CAL1149584.1"/>
    </source>
</evidence>
<evidence type="ECO:0000313" key="5">
    <source>
        <dbReference type="Proteomes" id="UP001152797"/>
    </source>
</evidence>
<feature type="region of interest" description="Disordered" evidence="1">
    <location>
        <begin position="262"/>
        <end position="304"/>
    </location>
</feature>
<feature type="transmembrane region" description="Helical" evidence="2">
    <location>
        <begin position="25"/>
        <end position="46"/>
    </location>
</feature>
<reference evidence="4" key="2">
    <citation type="submission" date="2024-04" db="EMBL/GenBank/DDBJ databases">
        <authorList>
            <person name="Chen Y."/>
            <person name="Shah S."/>
            <person name="Dougan E. K."/>
            <person name="Thang M."/>
            <person name="Chan C."/>
        </authorList>
    </citation>
    <scope>NUCLEOTIDE SEQUENCE [LARGE SCALE GENOMIC DNA]</scope>
</reference>
<name>A0A9P1CPZ4_9DINO</name>
<keyword evidence="2" id="KW-1133">Transmembrane helix</keyword>
<comment type="caution">
    <text evidence="3">The sequence shown here is derived from an EMBL/GenBank/DDBJ whole genome shotgun (WGS) entry which is preliminary data.</text>
</comment>
<keyword evidence="2" id="KW-0472">Membrane</keyword>
<proteinExistence type="predicted"/>
<dbReference type="EMBL" id="CAMXCT010002175">
    <property type="protein sequence ID" value="CAI3996209.1"/>
    <property type="molecule type" value="Genomic_DNA"/>
</dbReference>
<keyword evidence="2" id="KW-0812">Transmembrane</keyword>
<accession>A0A9P1CPZ4</accession>
<protein>
    <submittedName>
        <fullName evidence="3">Uncharacterized protein</fullName>
    </submittedName>
</protein>
<evidence type="ECO:0000256" key="2">
    <source>
        <dbReference type="SAM" id="Phobius"/>
    </source>
</evidence>
<keyword evidence="5" id="KW-1185">Reference proteome</keyword>
<evidence type="ECO:0000313" key="3">
    <source>
        <dbReference type="EMBL" id="CAI3996209.1"/>
    </source>
</evidence>
<reference evidence="3" key="1">
    <citation type="submission" date="2022-10" db="EMBL/GenBank/DDBJ databases">
        <authorList>
            <person name="Chen Y."/>
            <person name="Dougan E. K."/>
            <person name="Chan C."/>
            <person name="Rhodes N."/>
            <person name="Thang M."/>
        </authorList>
    </citation>
    <scope>NUCLEOTIDE SEQUENCE</scope>
</reference>